<proteinExistence type="predicted"/>
<evidence type="ECO:0000256" key="1">
    <source>
        <dbReference type="ARBA" id="ARBA00022679"/>
    </source>
</evidence>
<comment type="caution">
    <text evidence="6">The sequence shown here is derived from an EMBL/GenBank/DDBJ whole genome shotgun (WGS) entry which is preliminary data.</text>
</comment>
<keyword evidence="1" id="KW-0808">Transferase</keyword>
<accession>A0A9N9E757</accession>
<evidence type="ECO:0000313" key="6">
    <source>
        <dbReference type="EMBL" id="CAG8666803.1"/>
    </source>
</evidence>
<evidence type="ECO:0000256" key="4">
    <source>
        <dbReference type="ARBA" id="ARBA00022840"/>
    </source>
</evidence>
<dbReference type="SUPFAM" id="SSF56112">
    <property type="entry name" value="Protein kinase-like (PK-like)"/>
    <property type="match status" value="1"/>
</dbReference>
<dbReference type="InterPro" id="IPR011009">
    <property type="entry name" value="Kinase-like_dom_sf"/>
</dbReference>
<feature type="non-terminal residue" evidence="6">
    <location>
        <position position="1"/>
    </location>
</feature>
<dbReference type="OrthoDB" id="2386294at2759"/>
<dbReference type="PANTHER" id="PTHR44329:SF288">
    <property type="entry name" value="MITOGEN-ACTIVATED PROTEIN KINASE KINASE KINASE 20"/>
    <property type="match status" value="1"/>
</dbReference>
<evidence type="ECO:0000256" key="2">
    <source>
        <dbReference type="ARBA" id="ARBA00022741"/>
    </source>
</evidence>
<dbReference type="Gene3D" id="1.10.510.10">
    <property type="entry name" value="Transferase(Phosphotransferase) domain 1"/>
    <property type="match status" value="1"/>
</dbReference>
<sequence length="454" mass="52278">MAQELRSDVIHRVLDESKFAPECQDIMEKLCGFDKYIDSNSELTDAEKKRAKFLILMNKDKENLIRVKGSTYPCKVCNKSGYTMLNCEHCMRSCLKRKFSNWTSGNKIIDETIQEAQITLPTPRGFVEWIPYSDFEQVTYKTRGGFGEIYTAIWTKGYAEAFDPEKQEYIRSGPFKVILKVLKKSNKPNEDFLKELQTHLLLASNANMIVPCLGVSRHSESGDYILVLKEMKSDLRSYIQKNYKTLTWPDLYHVFRYIFGTLRRFHQKDLVHRDLHSGNVLKRFGGWYIADFGLCGPVDKTEKSVYGIVPYIAPEIYSTFTYTPKTDIYSVGMLMYECCTGRPPFHGHRYDFPLALSIIRGSRPPIPAGLPELYVKMMKLCWDTDPSVRPTAVEAWEFFGQQIQRPESTELVFKDPIDISSLLTGSLSSRVYHFNHLPNPRNASEATNKIGFAE</sequence>
<keyword evidence="7" id="KW-1185">Reference proteome</keyword>
<protein>
    <submittedName>
        <fullName evidence="6">13038_t:CDS:1</fullName>
    </submittedName>
</protein>
<evidence type="ECO:0000313" key="7">
    <source>
        <dbReference type="Proteomes" id="UP000789831"/>
    </source>
</evidence>
<keyword evidence="3" id="KW-0418">Kinase</keyword>
<dbReference type="PROSITE" id="PS50011">
    <property type="entry name" value="PROTEIN_KINASE_DOM"/>
    <property type="match status" value="1"/>
</dbReference>
<dbReference type="InterPro" id="IPR001245">
    <property type="entry name" value="Ser-Thr/Tyr_kinase_cat_dom"/>
</dbReference>
<reference evidence="6" key="1">
    <citation type="submission" date="2021-06" db="EMBL/GenBank/DDBJ databases">
        <authorList>
            <person name="Kallberg Y."/>
            <person name="Tangrot J."/>
            <person name="Rosling A."/>
        </authorList>
    </citation>
    <scope>NUCLEOTIDE SEQUENCE</scope>
    <source>
        <strain evidence="6">MT106</strain>
    </source>
</reference>
<dbReference type="PANTHER" id="PTHR44329">
    <property type="entry name" value="SERINE/THREONINE-PROTEIN KINASE TNNI3K-RELATED"/>
    <property type="match status" value="1"/>
</dbReference>
<name>A0A9N9E757_9GLOM</name>
<dbReference type="Pfam" id="PF07714">
    <property type="entry name" value="PK_Tyr_Ser-Thr"/>
    <property type="match status" value="1"/>
</dbReference>
<dbReference type="InterPro" id="IPR051681">
    <property type="entry name" value="Ser/Thr_Kinases-Pseudokinases"/>
</dbReference>
<dbReference type="InterPro" id="IPR000719">
    <property type="entry name" value="Prot_kinase_dom"/>
</dbReference>
<dbReference type="AlphaFoldDB" id="A0A9N9E757"/>
<evidence type="ECO:0000259" key="5">
    <source>
        <dbReference type="PROSITE" id="PS50011"/>
    </source>
</evidence>
<organism evidence="6 7">
    <name type="scientific">Ambispora gerdemannii</name>
    <dbReference type="NCBI Taxonomy" id="144530"/>
    <lineage>
        <taxon>Eukaryota</taxon>
        <taxon>Fungi</taxon>
        <taxon>Fungi incertae sedis</taxon>
        <taxon>Mucoromycota</taxon>
        <taxon>Glomeromycotina</taxon>
        <taxon>Glomeromycetes</taxon>
        <taxon>Archaeosporales</taxon>
        <taxon>Ambisporaceae</taxon>
        <taxon>Ambispora</taxon>
    </lineage>
</organism>
<dbReference type="Proteomes" id="UP000789831">
    <property type="component" value="Unassembled WGS sequence"/>
</dbReference>
<keyword evidence="4" id="KW-0067">ATP-binding</keyword>
<evidence type="ECO:0000256" key="3">
    <source>
        <dbReference type="ARBA" id="ARBA00022777"/>
    </source>
</evidence>
<feature type="domain" description="Protein kinase" evidence="5">
    <location>
        <begin position="135"/>
        <end position="399"/>
    </location>
</feature>
<dbReference type="GO" id="GO:0005524">
    <property type="term" value="F:ATP binding"/>
    <property type="evidence" value="ECO:0007669"/>
    <property type="project" value="UniProtKB-KW"/>
</dbReference>
<gene>
    <name evidence="6" type="ORF">AGERDE_LOCUS12076</name>
</gene>
<dbReference type="EMBL" id="CAJVPL010006878">
    <property type="protein sequence ID" value="CAG8666803.1"/>
    <property type="molecule type" value="Genomic_DNA"/>
</dbReference>
<dbReference type="GO" id="GO:0004674">
    <property type="term" value="F:protein serine/threonine kinase activity"/>
    <property type="evidence" value="ECO:0007669"/>
    <property type="project" value="TreeGrafter"/>
</dbReference>
<keyword evidence="2" id="KW-0547">Nucleotide-binding</keyword>